<proteinExistence type="predicted"/>
<dbReference type="InterPro" id="IPR056453">
    <property type="entry name" value="HTH_DNAJC9"/>
</dbReference>
<dbReference type="GeneID" id="76150526"/>
<evidence type="ECO:0000313" key="3">
    <source>
        <dbReference type="EMBL" id="KAI5958622.1"/>
    </source>
</evidence>
<dbReference type="EMBL" id="JAIHNG010000116">
    <property type="protein sequence ID" value="KAI5958622.1"/>
    <property type="molecule type" value="Genomic_DNA"/>
</dbReference>
<dbReference type="PANTHER" id="PTHR44144:SF1">
    <property type="entry name" value="DNAJ HOMOLOG SUBFAMILY C MEMBER 9"/>
    <property type="match status" value="1"/>
</dbReference>
<gene>
    <name evidence="3" type="ORF">KGF57_002467</name>
</gene>
<dbReference type="GO" id="GO:0005737">
    <property type="term" value="C:cytoplasm"/>
    <property type="evidence" value="ECO:0007669"/>
    <property type="project" value="TreeGrafter"/>
</dbReference>
<dbReference type="PROSITE" id="PS00636">
    <property type="entry name" value="DNAJ_1"/>
    <property type="match status" value="1"/>
</dbReference>
<sequence>MGIPFPDIDPYDVLGVEKDASPILIKKTYKKLCLKHHPDKIKQLNQDDQSKAASEEELFTKIQFSYSILSDPVKRNRYDTLGSLSDLGDDYEDDGFDWKEYFSSMNERITVEMIEEDRIKYQNSEEEREDIVSSFIYYEGDFLKLFEVIPHLNFTESEEERVYKIIEQELPHMKVDKSVTKSWEKYTKSRKTKVKNMLKKLAKEAREAEELEKQLKTKNEKSQDLASLIKSRQNNRLDGLISNLEAKYGKKKGKKRSSKDIDDDEFERIQAEMLKKSK</sequence>
<dbReference type="AlphaFoldDB" id="A0AAD5BFV2"/>
<dbReference type="InterPro" id="IPR036869">
    <property type="entry name" value="J_dom_sf"/>
</dbReference>
<evidence type="ECO:0000256" key="1">
    <source>
        <dbReference type="SAM" id="Coils"/>
    </source>
</evidence>
<dbReference type="PROSITE" id="PS50076">
    <property type="entry name" value="DNAJ_2"/>
    <property type="match status" value="1"/>
</dbReference>
<dbReference type="RefSeq" id="XP_051609069.1">
    <property type="nucleotide sequence ID" value="XM_051751783.1"/>
</dbReference>
<comment type="caution">
    <text evidence="3">The sequence shown here is derived from an EMBL/GenBank/DDBJ whole genome shotgun (WGS) entry which is preliminary data.</text>
</comment>
<dbReference type="InterPro" id="IPR001623">
    <property type="entry name" value="DnaJ_domain"/>
</dbReference>
<accession>A0AAD5BFV2</accession>
<dbReference type="SMART" id="SM00271">
    <property type="entry name" value="DnaJ"/>
    <property type="match status" value="1"/>
</dbReference>
<dbReference type="GO" id="GO:0031072">
    <property type="term" value="F:heat shock protein binding"/>
    <property type="evidence" value="ECO:0007669"/>
    <property type="project" value="TreeGrafter"/>
</dbReference>
<reference evidence="3 4" key="1">
    <citation type="journal article" date="2022" name="DNA Res.">
        <title>Genome analysis of five recently described species of the CUG-Ser clade uncovers Candida theae as a new hybrid lineage with pathogenic potential in the Candida parapsilosis species complex.</title>
        <authorList>
            <person name="Mixao V."/>
            <person name="Del Olmo V."/>
            <person name="Hegedusova E."/>
            <person name="Saus E."/>
            <person name="Pryszcz L."/>
            <person name="Cillingova A."/>
            <person name="Nosek J."/>
            <person name="Gabaldon T."/>
        </authorList>
    </citation>
    <scope>NUCLEOTIDE SEQUENCE [LARGE SCALE GENOMIC DNA]</scope>
    <source>
        <strain evidence="3 4">CBS 12239</strain>
    </source>
</reference>
<dbReference type="InterPro" id="IPR052594">
    <property type="entry name" value="J_domain-containing_protein"/>
</dbReference>
<name>A0AAD5BFV2_9ASCO</name>
<evidence type="ECO:0000313" key="4">
    <source>
        <dbReference type="Proteomes" id="UP001204833"/>
    </source>
</evidence>
<dbReference type="GO" id="GO:0005634">
    <property type="term" value="C:nucleus"/>
    <property type="evidence" value="ECO:0007669"/>
    <property type="project" value="TreeGrafter"/>
</dbReference>
<dbReference type="SUPFAM" id="SSF46565">
    <property type="entry name" value="Chaperone J-domain"/>
    <property type="match status" value="1"/>
</dbReference>
<dbReference type="Pfam" id="PF23302">
    <property type="entry name" value="HTH_DNAJC9"/>
    <property type="match status" value="1"/>
</dbReference>
<protein>
    <recommendedName>
        <fullName evidence="2">J domain-containing protein</fullName>
    </recommendedName>
</protein>
<dbReference type="PANTHER" id="PTHR44144">
    <property type="entry name" value="DNAJ HOMOLOG SUBFAMILY C MEMBER 9"/>
    <property type="match status" value="1"/>
</dbReference>
<dbReference type="InterPro" id="IPR018253">
    <property type="entry name" value="DnaJ_domain_CS"/>
</dbReference>
<dbReference type="Proteomes" id="UP001204833">
    <property type="component" value="Unassembled WGS sequence"/>
</dbReference>
<keyword evidence="1" id="KW-0175">Coiled coil</keyword>
<keyword evidence="4" id="KW-1185">Reference proteome</keyword>
<feature type="domain" description="J" evidence="2">
    <location>
        <begin position="9"/>
        <end position="82"/>
    </location>
</feature>
<feature type="coiled-coil region" evidence="1">
    <location>
        <begin position="191"/>
        <end position="228"/>
    </location>
</feature>
<dbReference type="CDD" id="cd06257">
    <property type="entry name" value="DnaJ"/>
    <property type="match status" value="1"/>
</dbReference>
<dbReference type="PRINTS" id="PR00625">
    <property type="entry name" value="JDOMAIN"/>
</dbReference>
<evidence type="ECO:0000259" key="2">
    <source>
        <dbReference type="PROSITE" id="PS50076"/>
    </source>
</evidence>
<dbReference type="Pfam" id="PF00226">
    <property type="entry name" value="DnaJ"/>
    <property type="match status" value="1"/>
</dbReference>
<organism evidence="3 4">
    <name type="scientific">Candida theae</name>
    <dbReference type="NCBI Taxonomy" id="1198502"/>
    <lineage>
        <taxon>Eukaryota</taxon>
        <taxon>Fungi</taxon>
        <taxon>Dikarya</taxon>
        <taxon>Ascomycota</taxon>
        <taxon>Saccharomycotina</taxon>
        <taxon>Pichiomycetes</taxon>
        <taxon>Debaryomycetaceae</taxon>
        <taxon>Candida/Lodderomyces clade</taxon>
        <taxon>Candida</taxon>
    </lineage>
</organism>
<dbReference type="Gene3D" id="1.10.287.110">
    <property type="entry name" value="DnaJ domain"/>
    <property type="match status" value="1"/>
</dbReference>